<evidence type="ECO:0000256" key="1">
    <source>
        <dbReference type="SAM" id="Phobius"/>
    </source>
</evidence>
<feature type="transmembrane region" description="Helical" evidence="1">
    <location>
        <begin position="67"/>
        <end position="88"/>
    </location>
</feature>
<feature type="transmembrane region" description="Helical" evidence="1">
    <location>
        <begin position="132"/>
        <end position="151"/>
    </location>
</feature>
<keyword evidence="3" id="KW-1185">Reference proteome</keyword>
<accession>A0ABS5XXH4</accession>
<dbReference type="Proteomes" id="UP000740605">
    <property type="component" value="Unassembled WGS sequence"/>
</dbReference>
<keyword evidence="1" id="KW-1133">Transmembrane helix</keyword>
<dbReference type="NCBIfam" id="NF038065">
    <property type="entry name" value="Pr6Pr"/>
    <property type="match status" value="1"/>
</dbReference>
<evidence type="ECO:0000313" key="2">
    <source>
        <dbReference type="EMBL" id="MBT8797793.1"/>
    </source>
</evidence>
<feature type="transmembrane region" description="Helical" evidence="1">
    <location>
        <begin position="184"/>
        <end position="205"/>
    </location>
</feature>
<keyword evidence="1" id="KW-0472">Membrane</keyword>
<comment type="caution">
    <text evidence="2">The sequence shown here is derived from an EMBL/GenBank/DDBJ whole genome shotgun (WGS) entry which is preliminary data.</text>
</comment>
<name>A0ABS5XXH4_9MICO</name>
<sequence length="217" mass="23540">MAALITAAIIAQLAVTTSGAVDGGRDLPTTVVNYFSFFTILSNVSAVVALTWCAIESARNRSPIESRPVGTLLVCATTYMLVTGIVYNLLLRNVPLPQGTTVPWSNEVLHLIGPLFLLADLILAVRRRRPAWSTVGIVAIFPLVWIGYTLLRGERTTNPVTGEGWWYPYPFLNPHLVPGGWGGVVGYCLGIAVTLCAIATMVVAWNRRRGSRSSTDR</sequence>
<dbReference type="EMBL" id="JAFLHG010000005">
    <property type="protein sequence ID" value="MBT8797793.1"/>
    <property type="molecule type" value="Genomic_DNA"/>
</dbReference>
<proteinExistence type="predicted"/>
<feature type="transmembrane region" description="Helical" evidence="1">
    <location>
        <begin position="108"/>
        <end position="125"/>
    </location>
</feature>
<gene>
    <name evidence="2" type="ORF">J0P97_06875</name>
</gene>
<feature type="transmembrane region" description="Helical" evidence="1">
    <location>
        <begin position="35"/>
        <end position="55"/>
    </location>
</feature>
<dbReference type="InterPro" id="IPR049713">
    <property type="entry name" value="Pr6Pr-like"/>
</dbReference>
<reference evidence="2 3" key="1">
    <citation type="submission" date="2021-03" db="EMBL/GenBank/DDBJ databases">
        <title>Microbacterium pauli sp. nov., isolated from microfiltered milk.</title>
        <authorList>
            <person name="Bellassi P."/>
            <person name="Fontana A."/>
            <person name="Callegari M.L."/>
            <person name="Lorenzo M."/>
            <person name="Cappa F."/>
        </authorList>
    </citation>
    <scope>NUCLEOTIDE SEQUENCE [LARGE SCALE GENOMIC DNA]</scope>
    <source>
        <strain evidence="2 3">DSM 18909</strain>
    </source>
</reference>
<keyword evidence="1" id="KW-0812">Transmembrane</keyword>
<organism evidence="2 3">
    <name type="scientific">Microbacterium flavum</name>
    <dbReference type="NCBI Taxonomy" id="415216"/>
    <lineage>
        <taxon>Bacteria</taxon>
        <taxon>Bacillati</taxon>
        <taxon>Actinomycetota</taxon>
        <taxon>Actinomycetes</taxon>
        <taxon>Micrococcales</taxon>
        <taxon>Microbacteriaceae</taxon>
        <taxon>Microbacterium</taxon>
    </lineage>
</organism>
<evidence type="ECO:0000313" key="3">
    <source>
        <dbReference type="Proteomes" id="UP000740605"/>
    </source>
</evidence>
<protein>
    <submittedName>
        <fullName evidence="2">Pr6Pr family membrane protein</fullName>
    </submittedName>
</protein>